<evidence type="ECO:0000313" key="1">
    <source>
        <dbReference type="EMBL" id="TWP50787.1"/>
    </source>
</evidence>
<evidence type="ECO:0000313" key="2">
    <source>
        <dbReference type="Proteomes" id="UP000316639"/>
    </source>
</evidence>
<keyword evidence="2" id="KW-1185">Reference proteome</keyword>
<dbReference type="RefSeq" id="WP_146353507.1">
    <property type="nucleotide sequence ID" value="NZ_VOBR01000011.1"/>
</dbReference>
<accession>A0A563ESV0</accession>
<name>A0A563ESV0_9PSEU</name>
<comment type="caution">
    <text evidence="1">The sequence shown here is derived from an EMBL/GenBank/DDBJ whole genome shotgun (WGS) entry which is preliminary data.</text>
</comment>
<proteinExistence type="predicted"/>
<reference evidence="1 2" key="1">
    <citation type="submission" date="2019-07" db="EMBL/GenBank/DDBJ databases">
        <title>Lentzea xizangensis sp. nov., isolated from Qinghai-Tibetan Plateau Soils.</title>
        <authorList>
            <person name="Huang J."/>
        </authorList>
    </citation>
    <scope>NUCLEOTIDE SEQUENCE [LARGE SCALE GENOMIC DNA]</scope>
    <source>
        <strain evidence="1 2">FXJ1.1311</strain>
    </source>
</reference>
<dbReference type="AlphaFoldDB" id="A0A563ESV0"/>
<organism evidence="1 2">
    <name type="scientific">Lentzea tibetensis</name>
    <dbReference type="NCBI Taxonomy" id="2591470"/>
    <lineage>
        <taxon>Bacteria</taxon>
        <taxon>Bacillati</taxon>
        <taxon>Actinomycetota</taxon>
        <taxon>Actinomycetes</taxon>
        <taxon>Pseudonocardiales</taxon>
        <taxon>Pseudonocardiaceae</taxon>
        <taxon>Lentzea</taxon>
    </lineage>
</organism>
<sequence length="193" mass="21267">MITNRDLYRSVLDASEDTTRTLEEYLRALWQLGRAERSRSALPLDVVSSMLIGAVTAPVPPFDPAWRTSDLAVVSGMDGFEVWEQLILSQIADLRDFAEGPELSYPDFGVNVPRRPGDGSRASGLRWYNHNVPQYLECAMAGALGGWDPGDGIRKPLPGPSVQLYPEPQGVTSVPALTWADMVDLLECGQEYE</sequence>
<protein>
    <submittedName>
        <fullName evidence="1">Uncharacterized protein</fullName>
    </submittedName>
</protein>
<dbReference type="OrthoDB" id="289700at2"/>
<dbReference type="EMBL" id="VOBR01000011">
    <property type="protein sequence ID" value="TWP50787.1"/>
    <property type="molecule type" value="Genomic_DNA"/>
</dbReference>
<gene>
    <name evidence="1" type="ORF">FKR81_19500</name>
</gene>
<dbReference type="Proteomes" id="UP000316639">
    <property type="component" value="Unassembled WGS sequence"/>
</dbReference>